<dbReference type="OrthoDB" id="7261414at2"/>
<organism evidence="2 3">
    <name type="scientific">Bosea lupini</name>
    <dbReference type="NCBI Taxonomy" id="1036779"/>
    <lineage>
        <taxon>Bacteria</taxon>
        <taxon>Pseudomonadati</taxon>
        <taxon>Pseudomonadota</taxon>
        <taxon>Alphaproteobacteria</taxon>
        <taxon>Hyphomicrobiales</taxon>
        <taxon>Boseaceae</taxon>
        <taxon>Bosea</taxon>
    </lineage>
</organism>
<sequence length="257" mass="26125">MKLFSSIRVAALALSSILTSGFAGAADIKVLTAGAFKPVVLAVAAEFERSSGHKLIIDNDTAGGLQRRISAGETFDVAVLTPAAVKDLIDKGKIAAGTASDLARTAVGVAVKDGEARPDIATMAGFKAALLAARKVAYIDPAAGGSSGIYFAKLLETMGIAEEIKAKAMLVPGGLVAQRLVTGEADLAIHQISEILAVPGARLVGPLPAEIQNYTTYTGGLGAASPQPEGARALLAFLRSEAAMRVLTAKGMEAAGQ</sequence>
<reference evidence="3" key="1">
    <citation type="submission" date="2016-10" db="EMBL/GenBank/DDBJ databases">
        <authorList>
            <person name="Varghese N."/>
            <person name="Submissions S."/>
        </authorList>
    </citation>
    <scope>NUCLEOTIDE SEQUENCE [LARGE SCALE GENOMIC DNA]</scope>
    <source>
        <strain evidence="3">LMG 26383,CCUG 61248,R- 45681</strain>
    </source>
</reference>
<dbReference type="PANTHER" id="PTHR30632:SF11">
    <property type="entry name" value="BLR4797 PROTEIN"/>
    <property type="match status" value="1"/>
</dbReference>
<name>A0A1H8AQ70_9HYPH</name>
<dbReference type="EMBL" id="FOAN01000021">
    <property type="protein sequence ID" value="SEM72880.1"/>
    <property type="molecule type" value="Genomic_DNA"/>
</dbReference>
<evidence type="ECO:0000313" key="3">
    <source>
        <dbReference type="Proteomes" id="UP000199664"/>
    </source>
</evidence>
<gene>
    <name evidence="2" type="ORF">SAMN04515666_12120</name>
</gene>
<evidence type="ECO:0000256" key="1">
    <source>
        <dbReference type="SAM" id="SignalP"/>
    </source>
</evidence>
<feature type="chain" id="PRO_5011485898" evidence="1">
    <location>
        <begin position="26"/>
        <end position="257"/>
    </location>
</feature>
<dbReference type="AlphaFoldDB" id="A0A1H8AQ70"/>
<dbReference type="GO" id="GO:0030973">
    <property type="term" value="F:molybdate ion binding"/>
    <property type="evidence" value="ECO:0007669"/>
    <property type="project" value="TreeGrafter"/>
</dbReference>
<dbReference type="Pfam" id="PF13531">
    <property type="entry name" value="SBP_bac_11"/>
    <property type="match status" value="1"/>
</dbReference>
<proteinExistence type="predicted"/>
<accession>A0A1H8AQ70</accession>
<dbReference type="RefSeq" id="WP_091843807.1">
    <property type="nucleotide sequence ID" value="NZ_FOAN01000021.1"/>
</dbReference>
<dbReference type="GO" id="GO:0015689">
    <property type="term" value="P:molybdate ion transport"/>
    <property type="evidence" value="ECO:0007669"/>
    <property type="project" value="TreeGrafter"/>
</dbReference>
<keyword evidence="3" id="KW-1185">Reference proteome</keyword>
<dbReference type="PANTHER" id="PTHR30632">
    <property type="entry name" value="MOLYBDATE-BINDING PERIPLASMIC PROTEIN"/>
    <property type="match status" value="1"/>
</dbReference>
<dbReference type="InterPro" id="IPR050682">
    <property type="entry name" value="ModA/WtpA"/>
</dbReference>
<dbReference type="Gene3D" id="3.40.190.10">
    <property type="entry name" value="Periplasmic binding protein-like II"/>
    <property type="match status" value="2"/>
</dbReference>
<dbReference type="SUPFAM" id="SSF53850">
    <property type="entry name" value="Periplasmic binding protein-like II"/>
    <property type="match status" value="1"/>
</dbReference>
<keyword evidence="1" id="KW-0732">Signal</keyword>
<dbReference type="STRING" id="1036779.SAMN04515666_12120"/>
<dbReference type="Proteomes" id="UP000199664">
    <property type="component" value="Unassembled WGS sequence"/>
</dbReference>
<protein>
    <submittedName>
        <fullName evidence="2">Molybdate transport system substrate-binding protein</fullName>
    </submittedName>
</protein>
<feature type="signal peptide" evidence="1">
    <location>
        <begin position="1"/>
        <end position="25"/>
    </location>
</feature>
<evidence type="ECO:0000313" key="2">
    <source>
        <dbReference type="EMBL" id="SEM72880.1"/>
    </source>
</evidence>